<dbReference type="EMBL" id="MTHD01000004">
    <property type="protein sequence ID" value="OMG53099.1"/>
    <property type="molecule type" value="Genomic_DNA"/>
</dbReference>
<keyword evidence="2" id="KW-0444">Lipid biosynthesis</keyword>
<name>A0A1R1I3A4_9RHOO</name>
<accession>A0A1R1I3A4</accession>
<proteinExistence type="predicted"/>
<feature type="region of interest" description="Disordered" evidence="6">
    <location>
        <begin position="235"/>
        <end position="266"/>
    </location>
</feature>
<dbReference type="GO" id="GO:0003841">
    <property type="term" value="F:1-acylglycerol-3-phosphate O-acyltransferase activity"/>
    <property type="evidence" value="ECO:0007669"/>
    <property type="project" value="TreeGrafter"/>
</dbReference>
<dbReference type="GO" id="GO:0006654">
    <property type="term" value="P:phosphatidic acid biosynthetic process"/>
    <property type="evidence" value="ECO:0007669"/>
    <property type="project" value="TreeGrafter"/>
</dbReference>
<evidence type="ECO:0000256" key="3">
    <source>
        <dbReference type="ARBA" id="ARBA00022679"/>
    </source>
</evidence>
<dbReference type="PANTHER" id="PTHR10434:SF64">
    <property type="entry name" value="1-ACYL-SN-GLYCEROL-3-PHOSPHATE ACYLTRANSFERASE-RELATED"/>
    <property type="match status" value="1"/>
</dbReference>
<comment type="pathway">
    <text evidence="1">Lipid metabolism.</text>
</comment>
<sequence>MALLLVSGLIVSLTVFRLCGDRRRRLLKQSWAAAFLDALGIEVEADLTHCVPGVLLVANHISWVDILVINAAFPAAFVSKEEVRHWPVIGWLAEKNDTVFLRRGSRGHARLVNAEIAALLAAGKCVAVFPEGTTTDGRSLLHFHAALLQPALAAGRPVLPAAISYWELNGERSLAPRYDGDISLGECTAAILKRPRIIARLVTTPLRGLRGEDRKQVAAEAREAIALAAALPLVSNPPDISAGLPGEQRSGDHPTGNPSQAPADWS</sequence>
<keyword evidence="5" id="KW-0012">Acyltransferase</keyword>
<reference evidence="8 9" key="1">
    <citation type="submission" date="2016-10" db="EMBL/GenBank/DDBJ databases">
        <title>Alkaliphiles isolated from bioreactors.</title>
        <authorList>
            <person name="Salah Z."/>
            <person name="Rout S.P."/>
            <person name="Humphreys P.N."/>
        </authorList>
    </citation>
    <scope>NUCLEOTIDE SEQUENCE [LARGE SCALE GENOMIC DNA]</scope>
    <source>
        <strain evidence="8 9">ZS02</strain>
    </source>
</reference>
<dbReference type="InterPro" id="IPR002123">
    <property type="entry name" value="Plipid/glycerol_acylTrfase"/>
</dbReference>
<evidence type="ECO:0000256" key="5">
    <source>
        <dbReference type="ARBA" id="ARBA00023315"/>
    </source>
</evidence>
<feature type="domain" description="Phospholipid/glycerol acyltransferase" evidence="7">
    <location>
        <begin position="54"/>
        <end position="166"/>
    </location>
</feature>
<evidence type="ECO:0000256" key="6">
    <source>
        <dbReference type="SAM" id="MobiDB-lite"/>
    </source>
</evidence>
<dbReference type="AlphaFoldDB" id="A0A1R1I3A4"/>
<dbReference type="Proteomes" id="UP000187526">
    <property type="component" value="Unassembled WGS sequence"/>
</dbReference>
<gene>
    <name evidence="8" type="ORF">BJN45_12765</name>
</gene>
<keyword evidence="4" id="KW-0443">Lipid metabolism</keyword>
<dbReference type="PANTHER" id="PTHR10434">
    <property type="entry name" value="1-ACYL-SN-GLYCEROL-3-PHOSPHATE ACYLTRANSFERASE"/>
    <property type="match status" value="1"/>
</dbReference>
<keyword evidence="3" id="KW-0808">Transferase</keyword>
<dbReference type="Pfam" id="PF01553">
    <property type="entry name" value="Acyltransferase"/>
    <property type="match status" value="1"/>
</dbReference>
<comment type="caution">
    <text evidence="8">The sequence shown here is derived from an EMBL/GenBank/DDBJ whole genome shotgun (WGS) entry which is preliminary data.</text>
</comment>
<dbReference type="SMART" id="SM00563">
    <property type="entry name" value="PlsC"/>
    <property type="match status" value="1"/>
</dbReference>
<evidence type="ECO:0000256" key="2">
    <source>
        <dbReference type="ARBA" id="ARBA00022516"/>
    </source>
</evidence>
<evidence type="ECO:0000256" key="4">
    <source>
        <dbReference type="ARBA" id="ARBA00023098"/>
    </source>
</evidence>
<evidence type="ECO:0000256" key="1">
    <source>
        <dbReference type="ARBA" id="ARBA00005189"/>
    </source>
</evidence>
<evidence type="ECO:0000259" key="7">
    <source>
        <dbReference type="SMART" id="SM00563"/>
    </source>
</evidence>
<dbReference type="CDD" id="cd07989">
    <property type="entry name" value="LPLAT_AGPAT-like"/>
    <property type="match status" value="1"/>
</dbReference>
<dbReference type="STRING" id="418702.BJN45_12765"/>
<evidence type="ECO:0000313" key="8">
    <source>
        <dbReference type="EMBL" id="OMG53099.1"/>
    </source>
</evidence>
<evidence type="ECO:0000313" key="9">
    <source>
        <dbReference type="Proteomes" id="UP000187526"/>
    </source>
</evidence>
<organism evidence="8 9">
    <name type="scientific">Azonexus hydrophilus</name>
    <dbReference type="NCBI Taxonomy" id="418702"/>
    <lineage>
        <taxon>Bacteria</taxon>
        <taxon>Pseudomonadati</taxon>
        <taxon>Pseudomonadota</taxon>
        <taxon>Betaproteobacteria</taxon>
        <taxon>Rhodocyclales</taxon>
        <taxon>Azonexaceae</taxon>
        <taxon>Azonexus</taxon>
    </lineage>
</organism>
<keyword evidence="9" id="KW-1185">Reference proteome</keyword>
<dbReference type="SUPFAM" id="SSF69593">
    <property type="entry name" value="Glycerol-3-phosphate (1)-acyltransferase"/>
    <property type="match status" value="1"/>
</dbReference>
<protein>
    <recommendedName>
        <fullName evidence="7">Phospholipid/glycerol acyltransferase domain-containing protein</fullName>
    </recommendedName>
</protein>